<dbReference type="RefSeq" id="WP_350359392.1">
    <property type="nucleotide sequence ID" value="NZ_CP158484.1"/>
</dbReference>
<dbReference type="KEGG" id="vrs:V8F66_14060"/>
<dbReference type="AlphaFoldDB" id="A0AAU7XIR4"/>
<dbReference type="EMBL" id="CP158484">
    <property type="protein sequence ID" value="XBY57418.1"/>
    <property type="molecule type" value="Genomic_DNA"/>
</dbReference>
<reference evidence="1" key="1">
    <citation type="submission" date="2024-02" db="EMBL/GenBank/DDBJ databases">
        <title>Complete genome sequence of Vreelandella sp. SM1641, a marine exopolysaccharide-producing bacterium isolated from deep-sea hydrothermal sediment of the southwest Indian Ocean.</title>
        <authorList>
            <person name="Zhu H."/>
            <person name="Sun M."/>
        </authorList>
    </citation>
    <scope>NUCLEOTIDE SEQUENCE</scope>
    <source>
        <strain evidence="1">SM1641</strain>
    </source>
</reference>
<accession>A0AAU7XIR4</accession>
<organism evidence="1">
    <name type="scientific">Vreelandella sp. SM1641</name>
    <dbReference type="NCBI Taxonomy" id="3126101"/>
    <lineage>
        <taxon>Bacteria</taxon>
        <taxon>Pseudomonadati</taxon>
        <taxon>Pseudomonadota</taxon>
        <taxon>Gammaproteobacteria</taxon>
        <taxon>Oceanospirillales</taxon>
        <taxon>Halomonadaceae</taxon>
        <taxon>Vreelandella</taxon>
    </lineage>
</organism>
<name>A0AAU7XIR4_9GAMM</name>
<sequence>MSATMSKDDAHKLIEQLPVNATWEDLMHEIYVRETIEKGMADSQVGNITSVADIRKKYGLPE</sequence>
<protein>
    <submittedName>
        <fullName evidence="1">Uncharacterized protein</fullName>
    </submittedName>
</protein>
<proteinExistence type="predicted"/>
<evidence type="ECO:0000313" key="1">
    <source>
        <dbReference type="EMBL" id="XBY57418.1"/>
    </source>
</evidence>
<gene>
    <name evidence="1" type="ORF">V8F66_14060</name>
</gene>